<dbReference type="AlphaFoldDB" id="A0A1F8DXW3"/>
<dbReference type="InterPro" id="IPR036597">
    <property type="entry name" value="Fido-like_dom_sf"/>
</dbReference>
<dbReference type="EMBL" id="MGIT01000001">
    <property type="protein sequence ID" value="OGM93391.1"/>
    <property type="molecule type" value="Genomic_DNA"/>
</dbReference>
<reference evidence="4 5" key="1">
    <citation type="journal article" date="2016" name="Nat. Commun.">
        <title>Thousands of microbial genomes shed light on interconnected biogeochemical processes in an aquifer system.</title>
        <authorList>
            <person name="Anantharaman K."/>
            <person name="Brown C.T."/>
            <person name="Hug L.A."/>
            <person name="Sharon I."/>
            <person name="Castelle C.J."/>
            <person name="Probst A.J."/>
            <person name="Thomas B.C."/>
            <person name="Singh A."/>
            <person name="Wilkins M.J."/>
            <person name="Karaoz U."/>
            <person name="Brodie E.L."/>
            <person name="Williams K.H."/>
            <person name="Hubbard S.S."/>
            <person name="Banfield J.F."/>
        </authorList>
    </citation>
    <scope>NUCLEOTIDE SEQUENCE [LARGE SCALE GENOMIC DNA]</scope>
</reference>
<protein>
    <recommendedName>
        <fullName evidence="3">Fido domain-containing protein</fullName>
    </recommendedName>
</protein>
<evidence type="ECO:0000313" key="4">
    <source>
        <dbReference type="EMBL" id="OGM93391.1"/>
    </source>
</evidence>
<keyword evidence="1" id="KW-0547">Nucleotide-binding</keyword>
<dbReference type="Gene3D" id="1.10.3290.10">
    <property type="entry name" value="Fido-like domain"/>
    <property type="match status" value="1"/>
</dbReference>
<organism evidence="4 5">
    <name type="scientific">Candidatus Wolfebacteria bacterium RIFOXYB1_FULL_54_12</name>
    <dbReference type="NCBI Taxonomy" id="1802559"/>
    <lineage>
        <taxon>Bacteria</taxon>
        <taxon>Candidatus Wolfeibacteriota</taxon>
    </lineage>
</organism>
<gene>
    <name evidence="4" type="ORF">A2372_02590</name>
</gene>
<dbReference type="STRING" id="1802559.A2372_02590"/>
<dbReference type="PANTHER" id="PTHR13504:SF38">
    <property type="entry name" value="FIDO DOMAIN-CONTAINING PROTEIN"/>
    <property type="match status" value="1"/>
</dbReference>
<name>A0A1F8DXW3_9BACT</name>
<dbReference type="PANTHER" id="PTHR13504">
    <property type="entry name" value="FIDO DOMAIN-CONTAINING PROTEIN DDB_G0283145"/>
    <property type="match status" value="1"/>
</dbReference>
<feature type="site" description="Important for autoinhibition of adenylyltransferase activity" evidence="2">
    <location>
        <position position="145"/>
    </location>
</feature>
<dbReference type="Proteomes" id="UP000176422">
    <property type="component" value="Unassembled WGS sequence"/>
</dbReference>
<proteinExistence type="predicted"/>
<feature type="binding site" evidence="1">
    <location>
        <begin position="274"/>
        <end position="281"/>
    </location>
    <ligand>
        <name>ATP</name>
        <dbReference type="ChEBI" id="CHEBI:30616"/>
    </ligand>
</feature>
<evidence type="ECO:0000256" key="2">
    <source>
        <dbReference type="PIRSR" id="PIRSR640198-3"/>
    </source>
</evidence>
<dbReference type="Pfam" id="PF02661">
    <property type="entry name" value="Fic"/>
    <property type="match status" value="1"/>
</dbReference>
<comment type="caution">
    <text evidence="4">The sequence shown here is derived from an EMBL/GenBank/DDBJ whole genome shotgun (WGS) entry which is preliminary data.</text>
</comment>
<feature type="domain" description="Fido" evidence="3">
    <location>
        <begin position="195"/>
        <end position="328"/>
    </location>
</feature>
<evidence type="ECO:0000259" key="3">
    <source>
        <dbReference type="PROSITE" id="PS51459"/>
    </source>
</evidence>
<dbReference type="PROSITE" id="PS51459">
    <property type="entry name" value="FIDO"/>
    <property type="match status" value="1"/>
</dbReference>
<evidence type="ECO:0000313" key="5">
    <source>
        <dbReference type="Proteomes" id="UP000176422"/>
    </source>
</evidence>
<dbReference type="InterPro" id="IPR040198">
    <property type="entry name" value="Fido_containing"/>
</dbReference>
<accession>A0A1F8DXW3</accession>
<dbReference type="GO" id="GO:0005524">
    <property type="term" value="F:ATP binding"/>
    <property type="evidence" value="ECO:0007669"/>
    <property type="project" value="UniProtKB-KW"/>
</dbReference>
<evidence type="ECO:0000256" key="1">
    <source>
        <dbReference type="PIRSR" id="PIRSR640198-2"/>
    </source>
</evidence>
<dbReference type="InterPro" id="IPR003812">
    <property type="entry name" value="Fido"/>
</dbReference>
<keyword evidence="1" id="KW-0067">ATP-binding</keyword>
<sequence length="341" mass="39461">MINLLQDRGYLGISEIVGVIQKQFGEIAKVTVNRDLNALLRLGLIERGGSGRAITYAISGRYSLLQKIDVDHYFKKEADKREAQLRFNLALFPLVHDPLYEDELFHLHKLNKVYQDNIEQLADRSIAREFERLTIELSWKSSQIEGNTYNLLETEALIKEHKEASGHKKEEAIMILNHKTTLDYIVKNKQAFRTISVRDIEHVHRLLTKNLGISPNVRKMPVGIVGTAYRPLDNEFQIREALEQACIEVNNETDPFGKALLLSLLIAYIQPFEDGNKRTSRLMSNAVLLAYDLCPLSYRSVDEIEYKKAVILFYERNNLSYFKKLFIEQFEFAVNNYFRAS</sequence>
<dbReference type="SUPFAM" id="SSF140931">
    <property type="entry name" value="Fic-like"/>
    <property type="match status" value="1"/>
</dbReference>